<dbReference type="AlphaFoldDB" id="A0A9P4KG51"/>
<proteinExistence type="predicted"/>
<comment type="caution">
    <text evidence="3">The sequence shown here is derived from an EMBL/GenBank/DDBJ whole genome shotgun (WGS) entry which is preliminary data.</text>
</comment>
<feature type="signal peptide" evidence="2">
    <location>
        <begin position="1"/>
        <end position="23"/>
    </location>
</feature>
<dbReference type="PANTHER" id="PTHR36854:SF1">
    <property type="entry name" value="TRANSMEMBRANE PROTEIN"/>
    <property type="match status" value="1"/>
</dbReference>
<feature type="transmembrane region" description="Helical" evidence="1">
    <location>
        <begin position="103"/>
        <end position="125"/>
    </location>
</feature>
<feature type="chain" id="PRO_5040286089" evidence="2">
    <location>
        <begin position="24"/>
        <end position="147"/>
    </location>
</feature>
<dbReference type="Proteomes" id="UP000800093">
    <property type="component" value="Unassembled WGS sequence"/>
</dbReference>
<keyword evidence="1" id="KW-0472">Membrane</keyword>
<evidence type="ECO:0000256" key="1">
    <source>
        <dbReference type="SAM" id="Phobius"/>
    </source>
</evidence>
<protein>
    <submittedName>
        <fullName evidence="3">Uncharacterized protein</fullName>
    </submittedName>
</protein>
<keyword evidence="2" id="KW-0732">Signal</keyword>
<keyword evidence="1" id="KW-1133">Transmembrane helix</keyword>
<reference evidence="4" key="1">
    <citation type="journal article" date="2020" name="Stud. Mycol.">
        <title>101 Dothideomycetes genomes: A test case for predicting lifestyles and emergence of pathogens.</title>
        <authorList>
            <person name="Haridas S."/>
            <person name="Albert R."/>
            <person name="Binder M."/>
            <person name="Bloem J."/>
            <person name="LaButti K."/>
            <person name="Salamov A."/>
            <person name="Andreopoulos B."/>
            <person name="Baker S."/>
            <person name="Barry K."/>
            <person name="Bills G."/>
            <person name="Bluhm B."/>
            <person name="Cannon C."/>
            <person name="Castanera R."/>
            <person name="Culley D."/>
            <person name="Daum C."/>
            <person name="Ezra D."/>
            <person name="Gonzalez J."/>
            <person name="Henrissat B."/>
            <person name="Kuo A."/>
            <person name="Liang C."/>
            <person name="Lipzen A."/>
            <person name="Lutzoni F."/>
            <person name="Magnuson J."/>
            <person name="Mondo S."/>
            <person name="Nolan M."/>
            <person name="Ohm R."/>
            <person name="Pangilinan J."/>
            <person name="Park H.-J."/>
            <person name="Ramirez L."/>
            <person name="Alfaro M."/>
            <person name="Sun H."/>
            <person name="Tritt A."/>
            <person name="Yoshinaga Y."/>
            <person name="Zwiers L.-H."/>
            <person name="Turgeon B."/>
            <person name="Goodwin S."/>
            <person name="Spatafora J."/>
            <person name="Crous P."/>
            <person name="Grigoriev I."/>
        </authorList>
    </citation>
    <scope>NUCLEOTIDE SEQUENCE [LARGE SCALE GENOMIC DNA]</scope>
    <source>
        <strain evidence="4">CBS 304.66</strain>
    </source>
</reference>
<evidence type="ECO:0000256" key="2">
    <source>
        <dbReference type="SAM" id="SignalP"/>
    </source>
</evidence>
<keyword evidence="1" id="KW-0812">Transmembrane</keyword>
<sequence length="147" mass="16703">MRRPTSWLLVLLTFFTFLSFSLAASPTSFCRCTCGGNSTIVPLDAPVSSSKPESPELKDRASRKKSCNDCNRQFCLSYSFCKDVKEEEVFTACFQRDSAKDQAVVFIFIFATVGLLSYAAVRPWVDTWKERARERRNYIPVSDQANQ</sequence>
<dbReference type="EMBL" id="ML986588">
    <property type="protein sequence ID" value="KAF2268036.1"/>
    <property type="molecule type" value="Genomic_DNA"/>
</dbReference>
<gene>
    <name evidence="3" type="ORF">CC78DRAFT_530430</name>
</gene>
<name>A0A9P4KG51_9PLEO</name>
<organism evidence="3 4">
    <name type="scientific">Lojkania enalia</name>
    <dbReference type="NCBI Taxonomy" id="147567"/>
    <lineage>
        <taxon>Eukaryota</taxon>
        <taxon>Fungi</taxon>
        <taxon>Dikarya</taxon>
        <taxon>Ascomycota</taxon>
        <taxon>Pezizomycotina</taxon>
        <taxon>Dothideomycetes</taxon>
        <taxon>Pleosporomycetidae</taxon>
        <taxon>Pleosporales</taxon>
        <taxon>Pleosporales incertae sedis</taxon>
        <taxon>Lojkania</taxon>
    </lineage>
</organism>
<evidence type="ECO:0000313" key="3">
    <source>
        <dbReference type="EMBL" id="KAF2268036.1"/>
    </source>
</evidence>
<accession>A0A9P4KG51</accession>
<dbReference type="OrthoDB" id="2142503at2759"/>
<keyword evidence="4" id="KW-1185">Reference proteome</keyword>
<dbReference type="PANTHER" id="PTHR36854">
    <property type="entry name" value="CHROMOSOME 9, WHOLE GENOME SHOTGUN SEQUENCE"/>
    <property type="match status" value="1"/>
</dbReference>
<evidence type="ECO:0000313" key="4">
    <source>
        <dbReference type="Proteomes" id="UP000800093"/>
    </source>
</evidence>